<proteinExistence type="predicted"/>
<organism evidence="1">
    <name type="scientific">Clostridium botulinum B str. Osaka05</name>
    <dbReference type="NCBI Taxonomy" id="1407017"/>
    <lineage>
        <taxon>Bacteria</taxon>
        <taxon>Bacillati</taxon>
        <taxon>Bacillota</taxon>
        <taxon>Clostridia</taxon>
        <taxon>Eubacteriales</taxon>
        <taxon>Clostridiaceae</taxon>
        <taxon>Clostridium</taxon>
    </lineage>
</organism>
<dbReference type="Proteomes" id="UP000054164">
    <property type="component" value="Unassembled WGS sequence"/>
</dbReference>
<name>A0A060N5C6_CLOBO</name>
<sequence length="116" mass="13536">MIKEPDEVLDIIQRADCSKKIKIFEKQNKWQLVYHVKGGKTQLNNIFKNAKKIYKTQYKYDSVQPEDFSKGIMNAFNACSSRIENQNFLEVLFDSAFKKEDVSKPKLNVLKGVKKD</sequence>
<dbReference type="HOGENOM" id="CLU_2092514_0_0_9"/>
<gene>
    <name evidence="1" type="ORF">CBO05P2_067</name>
</gene>
<accession>A0A060N5C6</accession>
<dbReference type="RefSeq" id="WP_030032240.1">
    <property type="nucleotide sequence ID" value="NZ_BA000059.1"/>
</dbReference>
<dbReference type="EMBL" id="BA000059">
    <property type="protein sequence ID" value="BAO05092.1"/>
    <property type="molecule type" value="Genomic_DNA"/>
</dbReference>
<evidence type="ECO:0000313" key="1">
    <source>
        <dbReference type="EMBL" id="BAO05092.1"/>
    </source>
</evidence>
<reference evidence="1" key="1">
    <citation type="submission" date="2013-10" db="EMBL/GenBank/DDBJ databases">
        <title>Draft genome sequence of Clostridium botulinum type B strain Osaka05.</title>
        <authorList>
            <person name="Sakaguchi Y."/>
            <person name="Hosomi K."/>
            <person name="Uchiyama J."/>
            <person name="Ogura Y."/>
            <person name="Sakaguchi M."/>
            <person name="Kohda T."/>
            <person name="Mukamoto M."/>
            <person name="Misawa N."/>
            <person name="Matsuzaki S."/>
            <person name="Hayashi T."/>
            <person name="Kozaki S."/>
        </authorList>
    </citation>
    <scope>NUCLEOTIDE SEQUENCE</scope>
    <source>
        <strain evidence="1">Osaka05</strain>
    </source>
</reference>
<protein>
    <submittedName>
        <fullName evidence="1">HD domain protein</fullName>
    </submittedName>
</protein>
<dbReference type="AlphaFoldDB" id="A0A060N5C6"/>